<keyword evidence="8 10" id="KW-0233">DNA recombination</keyword>
<evidence type="ECO:0000259" key="12">
    <source>
        <dbReference type="PROSITE" id="PS51900"/>
    </source>
</evidence>
<dbReference type="InterPro" id="IPR004107">
    <property type="entry name" value="Integrase_SAM-like_N"/>
</dbReference>
<evidence type="ECO:0000256" key="1">
    <source>
        <dbReference type="ARBA" id="ARBA00004496"/>
    </source>
</evidence>
<evidence type="ECO:0000256" key="5">
    <source>
        <dbReference type="ARBA" id="ARBA00022829"/>
    </source>
</evidence>
<feature type="active site" evidence="10">
    <location>
        <position position="157"/>
    </location>
</feature>
<dbReference type="HAMAP" id="MF_01808">
    <property type="entry name" value="Recomb_XerC_XerD"/>
    <property type="match status" value="1"/>
</dbReference>
<dbReference type="GO" id="GO:0006313">
    <property type="term" value="P:DNA transposition"/>
    <property type="evidence" value="ECO:0007669"/>
    <property type="project" value="UniProtKB-UniRule"/>
</dbReference>
<dbReference type="SUPFAM" id="SSF56349">
    <property type="entry name" value="DNA breaking-rejoining enzymes"/>
    <property type="match status" value="1"/>
</dbReference>
<evidence type="ECO:0000256" key="6">
    <source>
        <dbReference type="ARBA" id="ARBA00022908"/>
    </source>
</evidence>
<feature type="domain" description="Core-binding (CB)" evidence="12">
    <location>
        <begin position="11"/>
        <end position="96"/>
    </location>
</feature>
<keyword evidence="5 10" id="KW-0159">Chromosome partition</keyword>
<evidence type="ECO:0000313" key="14">
    <source>
        <dbReference type="Proteomes" id="UP000198324"/>
    </source>
</evidence>
<dbReference type="PANTHER" id="PTHR30349">
    <property type="entry name" value="PHAGE INTEGRASE-RELATED"/>
    <property type="match status" value="1"/>
</dbReference>
<dbReference type="InterPro" id="IPR011010">
    <property type="entry name" value="DNA_brk_join_enz"/>
</dbReference>
<evidence type="ECO:0000256" key="4">
    <source>
        <dbReference type="ARBA" id="ARBA00022618"/>
    </source>
</evidence>
<dbReference type="GO" id="GO:0009037">
    <property type="term" value="F:tyrosine-based site-specific recombinase activity"/>
    <property type="evidence" value="ECO:0007669"/>
    <property type="project" value="UniProtKB-UniRule"/>
</dbReference>
<sequence length="319" mass="35859">MNNAQHDTPNAPLPPMADRYLEHLTVERGLSENTLAAYRTDIAALLAFLDGLGEELETCTTRHLFLFLTHLRARKLAAASLARILSTLRGLFAFAVQARLLEEDPSALLDSPKLPAQLPEFLTRKEMDALLAQPDPSTLLGYRDRVMLELLYAAGLRISELTGLELGDFDPQTGILRVFGKRSKERLVPIHFSAQKLLCDYLDFKRAAFKPVCRNIFLNRSGKGLTRQGIWKLIKRYAEEVGIRRSISPHTFRHTFATHLLEGGADLRTVQLLLGHAAINATEIYTHIQSGRLMRIHEQYHPRSTAFATQAQRRPGTSS</sequence>
<feature type="active site" evidence="10">
    <location>
        <position position="250"/>
    </location>
</feature>
<proteinExistence type="inferred from homology"/>
<dbReference type="Pfam" id="PF00589">
    <property type="entry name" value="Phage_integrase"/>
    <property type="match status" value="1"/>
</dbReference>
<dbReference type="AlphaFoldDB" id="A0A239D292"/>
<keyword evidence="9 10" id="KW-0131">Cell cycle</keyword>
<dbReference type="GO" id="GO:0051301">
    <property type="term" value="P:cell division"/>
    <property type="evidence" value="ECO:0007669"/>
    <property type="project" value="UniProtKB-KW"/>
</dbReference>
<keyword evidence="14" id="KW-1185">Reference proteome</keyword>
<evidence type="ECO:0000256" key="3">
    <source>
        <dbReference type="ARBA" id="ARBA00022490"/>
    </source>
</evidence>
<dbReference type="PANTHER" id="PTHR30349:SF81">
    <property type="entry name" value="TYROSINE RECOMBINASE XERC"/>
    <property type="match status" value="1"/>
</dbReference>
<feature type="active site" evidence="10">
    <location>
        <position position="181"/>
    </location>
</feature>
<dbReference type="Proteomes" id="UP000198324">
    <property type="component" value="Unassembled WGS sequence"/>
</dbReference>
<evidence type="ECO:0000256" key="7">
    <source>
        <dbReference type="ARBA" id="ARBA00023125"/>
    </source>
</evidence>
<comment type="subunit">
    <text evidence="10">Forms a cyclic heterotetrameric complex composed of two molecules of XerC and two molecules of XerD.</text>
</comment>
<dbReference type="InterPro" id="IPR013762">
    <property type="entry name" value="Integrase-like_cat_sf"/>
</dbReference>
<comment type="subcellular location">
    <subcellularLocation>
        <location evidence="1 10">Cytoplasm</location>
    </subcellularLocation>
</comment>
<dbReference type="PROSITE" id="PS51900">
    <property type="entry name" value="CB"/>
    <property type="match status" value="1"/>
</dbReference>
<dbReference type="InterPro" id="IPR010998">
    <property type="entry name" value="Integrase_recombinase_N"/>
</dbReference>
<dbReference type="NCBIfam" id="TIGR02225">
    <property type="entry name" value="recomb_XerD"/>
    <property type="match status" value="1"/>
</dbReference>
<dbReference type="CDD" id="cd00798">
    <property type="entry name" value="INT_XerDC_C"/>
    <property type="match status" value="1"/>
</dbReference>
<reference evidence="13 14" key="1">
    <citation type="submission" date="2017-06" db="EMBL/GenBank/DDBJ databases">
        <authorList>
            <person name="Kim H.J."/>
            <person name="Triplett B.A."/>
        </authorList>
    </citation>
    <scope>NUCLEOTIDE SEQUENCE [LARGE SCALE GENOMIC DNA]</scope>
    <source>
        <strain evidence="13 14">DSM 13116</strain>
    </source>
</reference>
<name>A0A239D292_9BACT</name>
<organism evidence="13 14">
    <name type="scientific">Humidesulfovibrio mexicanus</name>
    <dbReference type="NCBI Taxonomy" id="147047"/>
    <lineage>
        <taxon>Bacteria</taxon>
        <taxon>Pseudomonadati</taxon>
        <taxon>Thermodesulfobacteriota</taxon>
        <taxon>Desulfovibrionia</taxon>
        <taxon>Desulfovibrionales</taxon>
        <taxon>Desulfovibrionaceae</taxon>
        <taxon>Humidesulfovibrio</taxon>
    </lineage>
</organism>
<dbReference type="InterPro" id="IPR023009">
    <property type="entry name" value="Tyrosine_recombinase_XerC/XerD"/>
</dbReference>
<feature type="active site" evidence="10">
    <location>
        <position position="253"/>
    </location>
</feature>
<evidence type="ECO:0000256" key="8">
    <source>
        <dbReference type="ARBA" id="ARBA00023172"/>
    </source>
</evidence>
<evidence type="ECO:0000256" key="9">
    <source>
        <dbReference type="ARBA" id="ARBA00023306"/>
    </source>
</evidence>
<feature type="active site" evidence="10">
    <location>
        <position position="276"/>
    </location>
</feature>
<gene>
    <name evidence="10" type="primary">xerC</name>
    <name evidence="13" type="ORF">SAMN04488503_0061</name>
</gene>
<accession>A0A239D292</accession>
<evidence type="ECO:0000256" key="2">
    <source>
        <dbReference type="ARBA" id="ARBA00010450"/>
    </source>
</evidence>
<feature type="domain" description="Tyr recombinase" evidence="11">
    <location>
        <begin position="117"/>
        <end position="298"/>
    </location>
</feature>
<dbReference type="InterPro" id="IPR050090">
    <property type="entry name" value="Tyrosine_recombinase_XerCD"/>
</dbReference>
<dbReference type="Pfam" id="PF02899">
    <property type="entry name" value="Phage_int_SAM_1"/>
    <property type="match status" value="1"/>
</dbReference>
<dbReference type="GO" id="GO:0007059">
    <property type="term" value="P:chromosome segregation"/>
    <property type="evidence" value="ECO:0007669"/>
    <property type="project" value="UniProtKB-UniRule"/>
</dbReference>
<dbReference type="GO" id="GO:0003677">
    <property type="term" value="F:DNA binding"/>
    <property type="evidence" value="ECO:0007669"/>
    <property type="project" value="UniProtKB-UniRule"/>
</dbReference>
<dbReference type="NCBIfam" id="NF001399">
    <property type="entry name" value="PRK00283.1"/>
    <property type="match status" value="1"/>
</dbReference>
<evidence type="ECO:0000256" key="10">
    <source>
        <dbReference type="HAMAP-Rule" id="MF_01808"/>
    </source>
</evidence>
<comment type="function">
    <text evidence="10">Site-specific tyrosine recombinase, which acts by catalyzing the cutting and rejoining of the recombining DNA molecules. The XerC-XerD complex is essential to convert dimers of the bacterial chromosome into monomers to permit their segregation at cell division. It also contributes to the segregational stability of plasmids.</text>
</comment>
<feature type="active site" description="O-(3'-phospho-DNA)-tyrosine intermediate" evidence="10">
    <location>
        <position position="285"/>
    </location>
</feature>
<dbReference type="Gene3D" id="1.10.443.10">
    <property type="entry name" value="Intergrase catalytic core"/>
    <property type="match status" value="1"/>
</dbReference>
<dbReference type="InterPro" id="IPR044068">
    <property type="entry name" value="CB"/>
</dbReference>
<dbReference type="EMBL" id="FZOC01000010">
    <property type="protein sequence ID" value="SNS25981.1"/>
    <property type="molecule type" value="Genomic_DNA"/>
</dbReference>
<dbReference type="OrthoDB" id="9801717at2"/>
<dbReference type="PROSITE" id="PS51898">
    <property type="entry name" value="TYR_RECOMBINASE"/>
    <property type="match status" value="1"/>
</dbReference>
<keyword evidence="7 10" id="KW-0238">DNA-binding</keyword>
<dbReference type="Gene3D" id="1.10.150.130">
    <property type="match status" value="1"/>
</dbReference>
<keyword evidence="6 10" id="KW-0229">DNA integration</keyword>
<keyword evidence="4 10" id="KW-0132">Cell division</keyword>
<dbReference type="InterPro" id="IPR002104">
    <property type="entry name" value="Integrase_catalytic"/>
</dbReference>
<dbReference type="GO" id="GO:0005737">
    <property type="term" value="C:cytoplasm"/>
    <property type="evidence" value="ECO:0007669"/>
    <property type="project" value="UniProtKB-SubCell"/>
</dbReference>
<evidence type="ECO:0000313" key="13">
    <source>
        <dbReference type="EMBL" id="SNS25981.1"/>
    </source>
</evidence>
<comment type="similarity">
    <text evidence="10">Belongs to the 'phage' integrase family. XerC subfamily.</text>
</comment>
<comment type="similarity">
    <text evidence="2">Belongs to the 'phage' integrase family. XerD subfamily.</text>
</comment>
<keyword evidence="3 10" id="KW-0963">Cytoplasm</keyword>
<protein>
    <recommendedName>
        <fullName evidence="10">Tyrosine recombinase XerC</fullName>
    </recommendedName>
</protein>
<evidence type="ECO:0000259" key="11">
    <source>
        <dbReference type="PROSITE" id="PS51898"/>
    </source>
</evidence>
<dbReference type="InterPro" id="IPR011932">
    <property type="entry name" value="Recomb_XerD"/>
</dbReference>